<dbReference type="Proteomes" id="UP000009170">
    <property type="component" value="Unassembled WGS sequence"/>
</dbReference>
<gene>
    <name evidence="2" type="ORF">OT_ostta12g03090</name>
</gene>
<dbReference type="RefSeq" id="XP_003082457.2">
    <property type="nucleotide sequence ID" value="XM_003082409.2"/>
</dbReference>
<organism evidence="2 3">
    <name type="scientific">Ostreococcus tauri</name>
    <name type="common">Marine green alga</name>
    <dbReference type="NCBI Taxonomy" id="70448"/>
    <lineage>
        <taxon>Eukaryota</taxon>
        <taxon>Viridiplantae</taxon>
        <taxon>Chlorophyta</taxon>
        <taxon>Mamiellophyceae</taxon>
        <taxon>Mamiellales</taxon>
        <taxon>Bathycoccaceae</taxon>
        <taxon>Ostreococcus</taxon>
    </lineage>
</organism>
<keyword evidence="1" id="KW-0812">Transmembrane</keyword>
<feature type="transmembrane region" description="Helical" evidence="1">
    <location>
        <begin position="190"/>
        <end position="214"/>
    </location>
</feature>
<feature type="transmembrane region" description="Helical" evidence="1">
    <location>
        <begin position="234"/>
        <end position="253"/>
    </location>
</feature>
<sequence>MRREYDIVLRIGYVGVTALCGMMFVWIWVAPGSCSTVFNAIEDKGFATVSDGLVPRTLITKYRKHLAVCVAHVLPASVWSAIAPFQIHPAARKRFPRAHRYAGRLFLIISASMTYGYYLINKRGLHFHANDFPTIPVEERASFWIDYGAVGLSFVHVEHFGAMWFAFTAMRAYIAVATPPRNFTAHRAWTWRHIASGLAVALQRVFLFIHHGAFRVFGATASTPELMKPIFSDSLVYGGVFAAVFCEVCIFRAHPARARFKTS</sequence>
<reference evidence="2 3" key="2">
    <citation type="journal article" date="2014" name="BMC Genomics">
        <title>An improved genome of the model marine alga Ostreococcus tauri unfolds by assessing Illumina de novo assemblies.</title>
        <authorList>
            <person name="Blanc-Mathieu R."/>
            <person name="Verhelst B."/>
            <person name="Derelle E."/>
            <person name="Rombauts S."/>
            <person name="Bouget F.Y."/>
            <person name="Carre I."/>
            <person name="Chateau A."/>
            <person name="Eyre-Walker A."/>
            <person name="Grimsley N."/>
            <person name="Moreau H."/>
            <person name="Piegu B."/>
            <person name="Rivals E."/>
            <person name="Schackwitz W."/>
            <person name="Van de Peer Y."/>
            <person name="Piganeau G."/>
        </authorList>
    </citation>
    <scope>NUCLEOTIDE SEQUENCE [LARGE SCALE GENOMIC DNA]</scope>
    <source>
        <strain evidence="3">OTTH 0595 / CCAP 157/2 / RCC745</strain>
    </source>
</reference>
<dbReference type="EMBL" id="CAID01000012">
    <property type="protein sequence ID" value="CEF99989.1"/>
    <property type="molecule type" value="Genomic_DNA"/>
</dbReference>
<feature type="transmembrane region" description="Helical" evidence="1">
    <location>
        <begin position="7"/>
        <end position="29"/>
    </location>
</feature>
<feature type="transmembrane region" description="Helical" evidence="1">
    <location>
        <begin position="65"/>
        <end position="89"/>
    </location>
</feature>
<dbReference type="GeneID" id="9836074"/>
<proteinExistence type="predicted"/>
<reference evidence="3" key="1">
    <citation type="journal article" date="2006" name="Proc. Natl. Acad. Sci. U.S.A.">
        <title>Genome analysis of the smallest free-living eukaryote Ostreococcus tauri unveils many unique features.</title>
        <authorList>
            <person name="Derelle E."/>
            <person name="Ferraz C."/>
            <person name="Rombauts S."/>
            <person name="Rouze P."/>
            <person name="Worden A.Z."/>
            <person name="Robbens S."/>
            <person name="Partensky F."/>
            <person name="Degroeve S."/>
            <person name="Echeynie S."/>
            <person name="Cooke R."/>
            <person name="Saeys Y."/>
            <person name="Wuyts J."/>
            <person name="Jabbari K."/>
            <person name="Bowler C."/>
            <person name="Panaud O."/>
            <person name="Piegu B."/>
            <person name="Ball S.G."/>
            <person name="Ral J.-P."/>
            <person name="Bouget F.-Y."/>
            <person name="Piganeau G."/>
            <person name="De Baets B."/>
            <person name="Picard A."/>
            <person name="Delseny M."/>
            <person name="Demaille J."/>
            <person name="Van de Peer Y."/>
            <person name="Moreau H."/>
        </authorList>
    </citation>
    <scope>NUCLEOTIDE SEQUENCE [LARGE SCALE GENOMIC DNA]</scope>
    <source>
        <strain evidence="3">OTTH 0595 / CCAP 157/2 / RCC745</strain>
    </source>
</reference>
<keyword evidence="3" id="KW-1185">Reference proteome</keyword>
<dbReference type="InParanoid" id="A0A090MD57"/>
<evidence type="ECO:0000256" key="1">
    <source>
        <dbReference type="SAM" id="Phobius"/>
    </source>
</evidence>
<dbReference type="OrthoDB" id="497572at2759"/>
<feature type="transmembrane region" description="Helical" evidence="1">
    <location>
        <begin position="160"/>
        <end position="178"/>
    </location>
</feature>
<accession>A0A090MD57</accession>
<protein>
    <submittedName>
        <fullName evidence="2">Unnamed product</fullName>
    </submittedName>
</protein>
<keyword evidence="1" id="KW-0472">Membrane</keyword>
<dbReference type="AlphaFoldDB" id="A0A090MD57"/>
<dbReference type="KEGG" id="ota:OT_ostta12g03090"/>
<keyword evidence="1" id="KW-1133">Transmembrane helix</keyword>
<name>A0A090MD57_OSTTA</name>
<comment type="caution">
    <text evidence="2">The sequence shown here is derived from an EMBL/GenBank/DDBJ whole genome shotgun (WGS) entry which is preliminary data.</text>
</comment>
<evidence type="ECO:0000313" key="3">
    <source>
        <dbReference type="Proteomes" id="UP000009170"/>
    </source>
</evidence>
<feature type="transmembrane region" description="Helical" evidence="1">
    <location>
        <begin position="101"/>
        <end position="120"/>
    </location>
</feature>
<evidence type="ECO:0000313" key="2">
    <source>
        <dbReference type="EMBL" id="CEF99989.1"/>
    </source>
</evidence>